<keyword evidence="1" id="KW-0472">Membrane</keyword>
<organism evidence="2 3">
    <name type="scientific">Actinomadura montaniterrae</name>
    <dbReference type="NCBI Taxonomy" id="1803903"/>
    <lineage>
        <taxon>Bacteria</taxon>
        <taxon>Bacillati</taxon>
        <taxon>Actinomycetota</taxon>
        <taxon>Actinomycetes</taxon>
        <taxon>Streptosporangiales</taxon>
        <taxon>Thermomonosporaceae</taxon>
        <taxon>Actinomadura</taxon>
    </lineage>
</organism>
<dbReference type="EMBL" id="WBMR01000023">
    <property type="protein sequence ID" value="KAB2383663.1"/>
    <property type="molecule type" value="Genomic_DNA"/>
</dbReference>
<evidence type="ECO:0000256" key="1">
    <source>
        <dbReference type="SAM" id="Phobius"/>
    </source>
</evidence>
<evidence type="ECO:0000313" key="2">
    <source>
        <dbReference type="EMBL" id="KAB2383663.1"/>
    </source>
</evidence>
<reference evidence="2 3" key="1">
    <citation type="submission" date="2019-09" db="EMBL/GenBank/DDBJ databases">
        <title>Actinomadura physcomitrii sp. nov., a novel actinomycete isolated from moss [Physcomitrium sphaericum (Ludw) Fuernr].</title>
        <authorList>
            <person name="Liu C."/>
            <person name="Zhuang X."/>
        </authorList>
    </citation>
    <scope>NUCLEOTIDE SEQUENCE [LARGE SCALE GENOMIC DNA]</scope>
    <source>
        <strain evidence="2 3">CYP1-1B</strain>
    </source>
</reference>
<proteinExistence type="predicted"/>
<accession>A0A6L3W1R5</accession>
<keyword evidence="1" id="KW-1133">Transmembrane helix</keyword>
<dbReference type="OrthoDB" id="4184144at2"/>
<dbReference type="AlphaFoldDB" id="A0A6L3W1R5"/>
<feature type="transmembrane region" description="Helical" evidence="1">
    <location>
        <begin position="135"/>
        <end position="157"/>
    </location>
</feature>
<dbReference type="Proteomes" id="UP000483004">
    <property type="component" value="Unassembled WGS sequence"/>
</dbReference>
<sequence length="165" mass="18399">MGSKSEAEIKRTLGIDSWRNLSKDKMLRFAAMMPDLDTEVAIKIIEQFPMFKEFATETLSALERTHSSALIANKHSQDAFHEACREIREILKGQLTPDLPFEDRKYIIDKLMELSRMESEKDSENKKFLSENFKMAALGATALLAAGVAVLGGKAALDNRSGSDS</sequence>
<comment type="caution">
    <text evidence="2">The sequence shown here is derived from an EMBL/GenBank/DDBJ whole genome shotgun (WGS) entry which is preliminary data.</text>
</comment>
<keyword evidence="1" id="KW-0812">Transmembrane</keyword>
<dbReference type="RefSeq" id="WP_151539992.1">
    <property type="nucleotide sequence ID" value="NZ_WBMR01000023.1"/>
</dbReference>
<keyword evidence="3" id="KW-1185">Reference proteome</keyword>
<evidence type="ECO:0000313" key="3">
    <source>
        <dbReference type="Proteomes" id="UP000483004"/>
    </source>
</evidence>
<protein>
    <recommendedName>
        <fullName evidence="4">Transmembrane protein</fullName>
    </recommendedName>
</protein>
<gene>
    <name evidence="2" type="ORF">F9B16_11415</name>
</gene>
<name>A0A6L3W1R5_9ACTN</name>
<evidence type="ECO:0008006" key="4">
    <source>
        <dbReference type="Google" id="ProtNLM"/>
    </source>
</evidence>